<name>A0ABT8LIZ1_9BACT</name>
<protein>
    <recommendedName>
        <fullName evidence="4">DUF1795 domain-containing protein</fullName>
    </recommendedName>
</protein>
<proteinExistence type="predicted"/>
<evidence type="ECO:0000313" key="3">
    <source>
        <dbReference type="Proteomes" id="UP001172083"/>
    </source>
</evidence>
<dbReference type="Proteomes" id="UP001172083">
    <property type="component" value="Unassembled WGS sequence"/>
</dbReference>
<reference evidence="2" key="1">
    <citation type="submission" date="2023-06" db="EMBL/GenBank/DDBJ databases">
        <title>Genomic of Agaribacillus aureum.</title>
        <authorList>
            <person name="Wang G."/>
        </authorList>
    </citation>
    <scope>NUCLEOTIDE SEQUENCE</scope>
    <source>
        <strain evidence="2">BMA12</strain>
    </source>
</reference>
<feature type="signal peptide" evidence="1">
    <location>
        <begin position="1"/>
        <end position="19"/>
    </location>
</feature>
<organism evidence="2 3">
    <name type="scientific">Agaribacillus aureus</name>
    <dbReference type="NCBI Taxonomy" id="3051825"/>
    <lineage>
        <taxon>Bacteria</taxon>
        <taxon>Pseudomonadati</taxon>
        <taxon>Bacteroidota</taxon>
        <taxon>Cytophagia</taxon>
        <taxon>Cytophagales</taxon>
        <taxon>Splendidivirgaceae</taxon>
        <taxon>Agaribacillus</taxon>
    </lineage>
</organism>
<comment type="caution">
    <text evidence="2">The sequence shown here is derived from an EMBL/GenBank/DDBJ whole genome shotgun (WGS) entry which is preliminary data.</text>
</comment>
<sequence length="184" mass="21363">MKQFSIILILIIPILSAKAQPALVKTKIGEEITISMPEELVPMTEEDFASKFISPKKPIAVYTNGQRVVEFSINESNTTWEEKDLALMKSFYKSSILSLYDQVKFLQEKILEINKKRFVIFEFSSQVKGNKASLVDQRDIKKYTYIQYTIKNGKTVLLNFNCPLRDQQYWQPVVHQMMGSIRIK</sequence>
<accession>A0ABT8LIZ1</accession>
<dbReference type="EMBL" id="JAUJEB010000008">
    <property type="protein sequence ID" value="MDN5216243.1"/>
    <property type="molecule type" value="Genomic_DNA"/>
</dbReference>
<evidence type="ECO:0000256" key="1">
    <source>
        <dbReference type="SAM" id="SignalP"/>
    </source>
</evidence>
<keyword evidence="1" id="KW-0732">Signal</keyword>
<feature type="chain" id="PRO_5047413712" description="DUF1795 domain-containing protein" evidence="1">
    <location>
        <begin position="20"/>
        <end position="184"/>
    </location>
</feature>
<dbReference type="RefSeq" id="WP_346761580.1">
    <property type="nucleotide sequence ID" value="NZ_JAUJEB010000008.1"/>
</dbReference>
<evidence type="ECO:0000313" key="2">
    <source>
        <dbReference type="EMBL" id="MDN5216243.1"/>
    </source>
</evidence>
<keyword evidence="3" id="KW-1185">Reference proteome</keyword>
<gene>
    <name evidence="2" type="ORF">QQ020_29515</name>
</gene>
<evidence type="ECO:0008006" key="4">
    <source>
        <dbReference type="Google" id="ProtNLM"/>
    </source>
</evidence>